<dbReference type="InterPro" id="IPR014710">
    <property type="entry name" value="RmlC-like_jellyroll"/>
</dbReference>
<gene>
    <name evidence="3" type="ORF">VV01_14920</name>
</gene>
<dbReference type="InterPro" id="IPR011051">
    <property type="entry name" value="RmlC_Cupin_sf"/>
</dbReference>
<dbReference type="PANTHER" id="PTHR35848">
    <property type="entry name" value="OXALATE-BINDING PROTEIN"/>
    <property type="match status" value="1"/>
</dbReference>
<evidence type="ECO:0000313" key="4">
    <source>
        <dbReference type="Proteomes" id="UP000037397"/>
    </source>
</evidence>
<proteinExistence type="predicted"/>
<keyword evidence="4" id="KW-1185">Reference proteome</keyword>
<sequence length="120" mass="12774">MLHTATTHAMHGARFHAYVSPSTGSTQLCAWRTELAPRTPGQPHTPSHEEVFLVLDGAPTFTVDDTVYDAHPGDVVRVPAGAEITAANTGDQPASMWVTTSVGIRAMTPDGTQITPPWAQ</sequence>
<dbReference type="Gene3D" id="2.60.120.10">
    <property type="entry name" value="Jelly Rolls"/>
    <property type="match status" value="1"/>
</dbReference>
<protein>
    <submittedName>
        <fullName evidence="3">Cupin</fullName>
    </submittedName>
</protein>
<dbReference type="RefSeq" id="WP_050670563.1">
    <property type="nucleotide sequence ID" value="NZ_LAIR01000002.1"/>
</dbReference>
<name>A0A0L6CKJ6_9MICO</name>
<dbReference type="EMBL" id="LAIR01000002">
    <property type="protein sequence ID" value="KNX38145.1"/>
    <property type="molecule type" value="Genomic_DNA"/>
</dbReference>
<dbReference type="GO" id="GO:0046872">
    <property type="term" value="F:metal ion binding"/>
    <property type="evidence" value="ECO:0007669"/>
    <property type="project" value="UniProtKB-KW"/>
</dbReference>
<dbReference type="Proteomes" id="UP000037397">
    <property type="component" value="Unassembled WGS sequence"/>
</dbReference>
<dbReference type="OrthoDB" id="5145129at2"/>
<dbReference type="STRING" id="1631356.VV01_14920"/>
<dbReference type="AlphaFoldDB" id="A0A0L6CKJ6"/>
<dbReference type="Pfam" id="PF07883">
    <property type="entry name" value="Cupin_2"/>
    <property type="match status" value="1"/>
</dbReference>
<feature type="domain" description="Cupin type-2" evidence="2">
    <location>
        <begin position="32"/>
        <end position="96"/>
    </location>
</feature>
<keyword evidence="1" id="KW-0479">Metal-binding</keyword>
<evidence type="ECO:0000256" key="1">
    <source>
        <dbReference type="ARBA" id="ARBA00022723"/>
    </source>
</evidence>
<dbReference type="SUPFAM" id="SSF51182">
    <property type="entry name" value="RmlC-like cupins"/>
    <property type="match status" value="1"/>
</dbReference>
<evidence type="ECO:0000259" key="2">
    <source>
        <dbReference type="Pfam" id="PF07883"/>
    </source>
</evidence>
<accession>A0A0L6CKJ6</accession>
<dbReference type="InterPro" id="IPR013096">
    <property type="entry name" value="Cupin_2"/>
</dbReference>
<dbReference type="InterPro" id="IPR051610">
    <property type="entry name" value="GPI/OXD"/>
</dbReference>
<comment type="caution">
    <text evidence="3">The sequence shown here is derived from an EMBL/GenBank/DDBJ whole genome shotgun (WGS) entry which is preliminary data.</text>
</comment>
<reference evidence="4" key="1">
    <citation type="submission" date="2015-03" db="EMBL/GenBank/DDBJ databases">
        <title>Luteipulveratus halotolerans sp. nov., a novel actinobacterium (Dermacoccaceae) from Sarawak, Malaysia.</title>
        <authorList>
            <person name="Juboi H."/>
            <person name="Basik A."/>
            <person name="Shamsul S.S."/>
            <person name="Arnold P."/>
            <person name="Schmitt E.K."/>
            <person name="Sanglier J.-J."/>
            <person name="Yeo T."/>
        </authorList>
    </citation>
    <scope>NUCLEOTIDE SEQUENCE [LARGE SCALE GENOMIC DNA]</scope>
    <source>
        <strain evidence="4">C296001</strain>
    </source>
</reference>
<evidence type="ECO:0000313" key="3">
    <source>
        <dbReference type="EMBL" id="KNX38145.1"/>
    </source>
</evidence>
<organism evidence="3 4">
    <name type="scientific">Luteipulveratus halotolerans</name>
    <dbReference type="NCBI Taxonomy" id="1631356"/>
    <lineage>
        <taxon>Bacteria</taxon>
        <taxon>Bacillati</taxon>
        <taxon>Actinomycetota</taxon>
        <taxon>Actinomycetes</taxon>
        <taxon>Micrococcales</taxon>
        <taxon>Dermacoccaceae</taxon>
        <taxon>Luteipulveratus</taxon>
    </lineage>
</organism>